<proteinExistence type="predicted"/>
<keyword evidence="1" id="KW-0812">Transmembrane</keyword>
<name>A0AAD4VSI1_PRUDU</name>
<evidence type="ECO:0000313" key="2">
    <source>
        <dbReference type="EMBL" id="KAI5329981.1"/>
    </source>
</evidence>
<organism evidence="2 3">
    <name type="scientific">Prunus dulcis</name>
    <name type="common">Almond</name>
    <name type="synonym">Amygdalus dulcis</name>
    <dbReference type="NCBI Taxonomy" id="3755"/>
    <lineage>
        <taxon>Eukaryota</taxon>
        <taxon>Viridiplantae</taxon>
        <taxon>Streptophyta</taxon>
        <taxon>Embryophyta</taxon>
        <taxon>Tracheophyta</taxon>
        <taxon>Spermatophyta</taxon>
        <taxon>Magnoliopsida</taxon>
        <taxon>eudicotyledons</taxon>
        <taxon>Gunneridae</taxon>
        <taxon>Pentapetalae</taxon>
        <taxon>rosids</taxon>
        <taxon>fabids</taxon>
        <taxon>Rosales</taxon>
        <taxon>Rosaceae</taxon>
        <taxon>Amygdaloideae</taxon>
        <taxon>Amygdaleae</taxon>
        <taxon>Prunus</taxon>
    </lineage>
</organism>
<evidence type="ECO:0000313" key="3">
    <source>
        <dbReference type="Proteomes" id="UP001054821"/>
    </source>
</evidence>
<gene>
    <name evidence="2" type="ORF">L3X38_029378</name>
</gene>
<dbReference type="AlphaFoldDB" id="A0AAD4VSI1"/>
<feature type="transmembrane region" description="Helical" evidence="1">
    <location>
        <begin position="27"/>
        <end position="48"/>
    </location>
</feature>
<dbReference type="EMBL" id="JAJFAZ020000005">
    <property type="protein sequence ID" value="KAI5329981.1"/>
    <property type="molecule type" value="Genomic_DNA"/>
</dbReference>
<keyword evidence="1" id="KW-0472">Membrane</keyword>
<keyword evidence="1" id="KW-1133">Transmembrane helix</keyword>
<evidence type="ECO:0000256" key="1">
    <source>
        <dbReference type="SAM" id="Phobius"/>
    </source>
</evidence>
<protein>
    <submittedName>
        <fullName evidence="2">Uncharacterized protein</fullName>
    </submittedName>
</protein>
<reference evidence="2 3" key="1">
    <citation type="journal article" date="2022" name="G3 (Bethesda)">
        <title>Whole-genome sequence and methylome profiling of the almond [Prunus dulcis (Mill.) D.A. Webb] cultivar 'Nonpareil'.</title>
        <authorList>
            <person name="D'Amico-Willman K.M."/>
            <person name="Ouma W.Z."/>
            <person name="Meulia T."/>
            <person name="Sideli G.M."/>
            <person name="Gradziel T.M."/>
            <person name="Fresnedo-Ramirez J."/>
        </authorList>
    </citation>
    <scope>NUCLEOTIDE SEQUENCE [LARGE SCALE GENOMIC DNA]</scope>
    <source>
        <strain evidence="2">Clone GOH B32 T37-40</strain>
    </source>
</reference>
<comment type="caution">
    <text evidence="2">The sequence shown here is derived from an EMBL/GenBank/DDBJ whole genome shotgun (WGS) entry which is preliminary data.</text>
</comment>
<sequence>MSSNNTTITINAMSIAMMQGCLEVKRFLLGILKIDLLVVLVQMMAVVLGGDNNGGRVRSAVDFGGGGGGASVGWGFGGGKRFGGNGNK</sequence>
<keyword evidence="3" id="KW-1185">Reference proteome</keyword>
<dbReference type="Proteomes" id="UP001054821">
    <property type="component" value="Chromosome 5"/>
</dbReference>
<accession>A0AAD4VSI1</accession>